<dbReference type="GO" id="GO:0016616">
    <property type="term" value="F:oxidoreductase activity, acting on the CH-OH group of donors, NAD or NADP as acceptor"/>
    <property type="evidence" value="ECO:0007669"/>
    <property type="project" value="UniProtKB-ARBA"/>
</dbReference>
<dbReference type="Gene3D" id="3.20.20.100">
    <property type="entry name" value="NADP-dependent oxidoreductase domain"/>
    <property type="match status" value="1"/>
</dbReference>
<evidence type="ECO:0000313" key="9">
    <source>
        <dbReference type="Proteomes" id="UP001187682"/>
    </source>
</evidence>
<dbReference type="Pfam" id="PF00248">
    <property type="entry name" value="Aldo_ket_red"/>
    <property type="match status" value="1"/>
</dbReference>
<protein>
    <submittedName>
        <fullName evidence="8">Related to aldo-keto reductase YPR1</fullName>
    </submittedName>
</protein>
<dbReference type="InterPro" id="IPR023210">
    <property type="entry name" value="NADP_OxRdtase_dom"/>
</dbReference>
<keyword evidence="2" id="KW-0521">NADP</keyword>
<comment type="similarity">
    <text evidence="1">Belongs to the aldo/keto reductase family.</text>
</comment>
<dbReference type="SUPFAM" id="SSF51430">
    <property type="entry name" value="NAD(P)-linked oxidoreductase"/>
    <property type="match status" value="1"/>
</dbReference>
<dbReference type="InterPro" id="IPR020471">
    <property type="entry name" value="AKR"/>
</dbReference>
<evidence type="ECO:0000256" key="2">
    <source>
        <dbReference type="ARBA" id="ARBA00022857"/>
    </source>
</evidence>
<evidence type="ECO:0000256" key="4">
    <source>
        <dbReference type="PIRSR" id="PIRSR000097-1"/>
    </source>
</evidence>
<keyword evidence="9" id="KW-1185">Reference proteome</keyword>
<accession>A0AAE8N3Q9</accession>
<dbReference type="InterPro" id="IPR044494">
    <property type="entry name" value="AKR3C2/3"/>
</dbReference>
<dbReference type="GO" id="GO:0016652">
    <property type="term" value="F:oxidoreductase activity, acting on NAD(P)H as acceptor"/>
    <property type="evidence" value="ECO:0007669"/>
    <property type="project" value="InterPro"/>
</dbReference>
<organism evidence="8 9">
    <name type="scientific">Cephalotrichum gorgonifer</name>
    <dbReference type="NCBI Taxonomy" id="2041049"/>
    <lineage>
        <taxon>Eukaryota</taxon>
        <taxon>Fungi</taxon>
        <taxon>Dikarya</taxon>
        <taxon>Ascomycota</taxon>
        <taxon>Pezizomycotina</taxon>
        <taxon>Sordariomycetes</taxon>
        <taxon>Hypocreomycetidae</taxon>
        <taxon>Microascales</taxon>
        <taxon>Microascaceae</taxon>
        <taxon>Cephalotrichum</taxon>
    </lineage>
</organism>
<gene>
    <name evidence="8" type="ORF">DNG_08422</name>
</gene>
<dbReference type="FunFam" id="3.20.20.100:FF:000002">
    <property type="entry name" value="2,5-diketo-D-gluconic acid reductase A"/>
    <property type="match status" value="1"/>
</dbReference>
<keyword evidence="3" id="KW-0560">Oxidoreductase</keyword>
<dbReference type="PROSITE" id="PS00062">
    <property type="entry name" value="ALDOKETO_REDUCTASE_2"/>
    <property type="match status" value="1"/>
</dbReference>
<feature type="active site" description="Proton donor" evidence="4">
    <location>
        <position position="57"/>
    </location>
</feature>
<dbReference type="PANTHER" id="PTHR43827">
    <property type="entry name" value="2,5-DIKETO-D-GLUCONIC ACID REDUCTASE"/>
    <property type="match status" value="1"/>
</dbReference>
<dbReference type="InterPro" id="IPR036812">
    <property type="entry name" value="NAD(P)_OxRdtase_dom_sf"/>
</dbReference>
<sequence>MSADKVPSFKLNDGNSIPALAFGLGTSRKNDSDASLIELTKNAIETGFLHLDGAQMYDNEEELGAAIRASNVPRSSLFVTTKHSYHYKLPAPESLAESLSKLGLDYVDLFLIHHPFTSPPGTTPDPDVEAASLRRTWAHLEDLAAAGKARSIGVSNFRKDHLEIILREARVVPAVNQIEFHPYLQHGDLLDFHRKHGIVTAAYGPLVPLTRSVDGPVVPLWKSLAEKYGVTESEVGLRWALDQGVVAVTTSSKHERLRGYIERLSTFSLAEAEVREISEAGKQKHYRAFFLNRYAPDDTR</sequence>
<evidence type="ECO:0000259" key="7">
    <source>
        <dbReference type="Pfam" id="PF00248"/>
    </source>
</evidence>
<evidence type="ECO:0000256" key="3">
    <source>
        <dbReference type="ARBA" id="ARBA00023002"/>
    </source>
</evidence>
<evidence type="ECO:0000256" key="1">
    <source>
        <dbReference type="ARBA" id="ARBA00007905"/>
    </source>
</evidence>
<feature type="site" description="Lowers pKa of active site Tyr" evidence="6">
    <location>
        <position position="82"/>
    </location>
</feature>
<dbReference type="InterPro" id="IPR018170">
    <property type="entry name" value="Aldo/ket_reductase_CS"/>
</dbReference>
<dbReference type="EMBL" id="ONZQ02000013">
    <property type="protein sequence ID" value="SPO05735.1"/>
    <property type="molecule type" value="Genomic_DNA"/>
</dbReference>
<evidence type="ECO:0000256" key="5">
    <source>
        <dbReference type="PIRSR" id="PIRSR000097-2"/>
    </source>
</evidence>
<comment type="caution">
    <text evidence="8">The sequence shown here is derived from an EMBL/GenBank/DDBJ whole genome shotgun (WGS) entry which is preliminary data.</text>
</comment>
<evidence type="ECO:0000256" key="6">
    <source>
        <dbReference type="PIRSR" id="PIRSR000097-3"/>
    </source>
</evidence>
<dbReference type="AlphaFoldDB" id="A0AAE8N3Q9"/>
<dbReference type="Proteomes" id="UP001187682">
    <property type="component" value="Unassembled WGS sequence"/>
</dbReference>
<dbReference type="PIRSF" id="PIRSF000097">
    <property type="entry name" value="AKR"/>
    <property type="match status" value="1"/>
</dbReference>
<dbReference type="PRINTS" id="PR00069">
    <property type="entry name" value="ALDKETRDTASE"/>
</dbReference>
<dbReference type="CDD" id="cd19120">
    <property type="entry name" value="AKR_AKR3C2-3"/>
    <property type="match status" value="1"/>
</dbReference>
<dbReference type="PANTHER" id="PTHR43827:SF3">
    <property type="entry name" value="NADP-DEPENDENT OXIDOREDUCTASE DOMAIN-CONTAINING PROTEIN"/>
    <property type="match status" value="1"/>
</dbReference>
<proteinExistence type="inferred from homology"/>
<name>A0AAE8N3Q9_9PEZI</name>
<reference evidence="8" key="1">
    <citation type="submission" date="2018-03" db="EMBL/GenBank/DDBJ databases">
        <authorList>
            <person name="Guldener U."/>
        </authorList>
    </citation>
    <scope>NUCLEOTIDE SEQUENCE</scope>
</reference>
<evidence type="ECO:0000313" key="8">
    <source>
        <dbReference type="EMBL" id="SPO05735.1"/>
    </source>
</evidence>
<feature type="binding site" evidence="5">
    <location>
        <position position="113"/>
    </location>
    <ligand>
        <name>substrate</name>
    </ligand>
</feature>
<feature type="domain" description="NADP-dependent oxidoreductase" evidence="7">
    <location>
        <begin position="24"/>
        <end position="280"/>
    </location>
</feature>